<dbReference type="AlphaFoldDB" id="A0A8H3TYF5"/>
<evidence type="ECO:0000313" key="1">
    <source>
        <dbReference type="EMBL" id="GHJ89510.1"/>
    </source>
</evidence>
<gene>
    <name evidence="1" type="ORF">NliqN6_5912</name>
</gene>
<proteinExistence type="predicted"/>
<comment type="caution">
    <text evidence="1">The sequence shown here is derived from an EMBL/GenBank/DDBJ whole genome shotgun (WGS) entry which is preliminary data.</text>
</comment>
<accession>A0A8H3TYF5</accession>
<keyword evidence="2" id="KW-1185">Reference proteome</keyword>
<protein>
    <submittedName>
        <fullName evidence="1">Uncharacterized protein</fullName>
    </submittedName>
</protein>
<dbReference type="Gene3D" id="2.40.70.10">
    <property type="entry name" value="Acid Proteases"/>
    <property type="match status" value="1"/>
</dbReference>
<sequence>MSIIDDAFAKENLPGVKRKTISSSELRGSGNAIVTETLETTIFFRDMHSTKQISLTVKFFVASNSTQVILGNDVPVTRRANINLNQNVLTFEGMSGKINLMCQIPGDVSPWPSARVKFTSSIAAQHMATVPVALDGDLSTEFYLLEGDIDNKIPLMVARSIGTTNADHHLVQVMNTSNHPVQLEEGQVLARAYPAFKREDSHQTRKAQINNMQPVRNNNDEFMKIVDEFNINPELSSEEKQRMMHVLYQNRFAFACGSRKLGQTDIVKMTLDTGDSPPISSPPYHASFLSYGSVPFRHDELGLRFEKLITAGSKSSFSYHLNQVAGTTAKIKVDIGIVN</sequence>
<evidence type="ECO:0000313" key="2">
    <source>
        <dbReference type="Proteomes" id="UP000620104"/>
    </source>
</evidence>
<dbReference type="OrthoDB" id="3262968at2759"/>
<organism evidence="1 2">
    <name type="scientific">Naganishia liquefaciens</name>
    <dbReference type="NCBI Taxonomy" id="104408"/>
    <lineage>
        <taxon>Eukaryota</taxon>
        <taxon>Fungi</taxon>
        <taxon>Dikarya</taxon>
        <taxon>Basidiomycota</taxon>
        <taxon>Agaricomycotina</taxon>
        <taxon>Tremellomycetes</taxon>
        <taxon>Filobasidiales</taxon>
        <taxon>Filobasidiaceae</taxon>
        <taxon>Naganishia</taxon>
    </lineage>
</organism>
<dbReference type="InterPro" id="IPR021109">
    <property type="entry name" value="Peptidase_aspartic_dom_sf"/>
</dbReference>
<dbReference type="Proteomes" id="UP000620104">
    <property type="component" value="Unassembled WGS sequence"/>
</dbReference>
<reference evidence="1" key="1">
    <citation type="submission" date="2020-07" db="EMBL/GenBank/DDBJ databases">
        <title>Draft Genome Sequence of a Deep-Sea Yeast, Naganishia (Cryptococcus) liquefaciens strain N6.</title>
        <authorList>
            <person name="Han Y.W."/>
            <person name="Kajitani R."/>
            <person name="Morimoto H."/>
            <person name="Parhat M."/>
            <person name="Tsubouchi H."/>
            <person name="Bakenova O."/>
            <person name="Ogata M."/>
            <person name="Argunhan B."/>
            <person name="Aoki R."/>
            <person name="Kajiwara S."/>
            <person name="Itoh T."/>
            <person name="Iwasaki H."/>
        </authorList>
    </citation>
    <scope>NUCLEOTIDE SEQUENCE</scope>
    <source>
        <strain evidence="1">N6</strain>
    </source>
</reference>
<name>A0A8H3TYF5_9TREE</name>
<dbReference type="EMBL" id="BLZA01000046">
    <property type="protein sequence ID" value="GHJ89510.1"/>
    <property type="molecule type" value="Genomic_DNA"/>
</dbReference>